<sequence>MMPRTAGCRRPATPLLVVPLLYSLVAFLFYLVLARRVRQQPESALDLAVTLRVQRLDHPLLGKLMSWVSWPGFRPQSLILPGLVVGSLWVTRRRLESLLLSVAWMASMGSFLTKLVIRRPRPRHPLIRVTLAKLRDTSYPSGHTLHYTAFWGMAAYLAARATPWRPLRRLIASAAAVLIALVGPSRIYLGHHWLTDVLGSYLLGSAWLVGLISLHRWLRGRQSSAEQAPPATKSERARPAVLVGRFW</sequence>
<gene>
    <name evidence="3" type="ORF">ENP34_00390</name>
</gene>
<dbReference type="SMART" id="SM00014">
    <property type="entry name" value="acidPPc"/>
    <property type="match status" value="1"/>
</dbReference>
<feature type="transmembrane region" description="Helical" evidence="1">
    <location>
        <begin position="12"/>
        <end position="33"/>
    </location>
</feature>
<name>A0A831TEJ7_9BACT</name>
<accession>A0A831TEJ7</accession>
<dbReference type="SUPFAM" id="SSF48317">
    <property type="entry name" value="Acid phosphatase/Vanadium-dependent haloperoxidase"/>
    <property type="match status" value="1"/>
</dbReference>
<dbReference type="PANTHER" id="PTHR14969">
    <property type="entry name" value="SPHINGOSINE-1-PHOSPHATE PHOSPHOHYDROLASE"/>
    <property type="match status" value="1"/>
</dbReference>
<dbReference type="CDD" id="cd03392">
    <property type="entry name" value="PAP2_like_2"/>
    <property type="match status" value="1"/>
</dbReference>
<reference evidence="3" key="1">
    <citation type="journal article" date="2020" name="mSystems">
        <title>Genome- and Community-Level Interaction Insights into Carbon Utilization and Element Cycling Functions of Hydrothermarchaeota in Hydrothermal Sediment.</title>
        <authorList>
            <person name="Zhou Z."/>
            <person name="Liu Y."/>
            <person name="Xu W."/>
            <person name="Pan J."/>
            <person name="Luo Z.H."/>
            <person name="Li M."/>
        </authorList>
    </citation>
    <scope>NUCLEOTIDE SEQUENCE [LARGE SCALE GENOMIC DNA]</scope>
    <source>
        <strain evidence="3">SpSt-210</strain>
    </source>
</reference>
<feature type="domain" description="Phosphatidic acid phosphatase type 2/haloperoxidase" evidence="2">
    <location>
        <begin position="98"/>
        <end position="212"/>
    </location>
</feature>
<protein>
    <submittedName>
        <fullName evidence="3">Phosphatase PAP2 family protein</fullName>
    </submittedName>
</protein>
<proteinExistence type="predicted"/>
<evidence type="ECO:0000313" key="3">
    <source>
        <dbReference type="EMBL" id="HEG89898.1"/>
    </source>
</evidence>
<dbReference type="EMBL" id="DSIY01000007">
    <property type="protein sequence ID" value="HEG89898.1"/>
    <property type="molecule type" value="Genomic_DNA"/>
</dbReference>
<dbReference type="PANTHER" id="PTHR14969:SF13">
    <property type="entry name" value="AT30094P"/>
    <property type="match status" value="1"/>
</dbReference>
<keyword evidence="1" id="KW-1133">Transmembrane helix</keyword>
<keyword evidence="1" id="KW-0472">Membrane</keyword>
<dbReference type="InterPro" id="IPR036938">
    <property type="entry name" value="PAP2/HPO_sf"/>
</dbReference>
<organism evidence="3">
    <name type="scientific">Thermorudis peleae</name>
    <dbReference type="NCBI Taxonomy" id="1382356"/>
    <lineage>
        <taxon>Bacteria</taxon>
        <taxon>Pseudomonadati</taxon>
        <taxon>Thermomicrobiota</taxon>
        <taxon>Thermomicrobia</taxon>
        <taxon>Thermomicrobia incertae sedis</taxon>
        <taxon>Thermorudis</taxon>
    </lineage>
</organism>
<keyword evidence="1" id="KW-0812">Transmembrane</keyword>
<evidence type="ECO:0000256" key="1">
    <source>
        <dbReference type="SAM" id="Phobius"/>
    </source>
</evidence>
<comment type="caution">
    <text evidence="3">The sequence shown here is derived from an EMBL/GenBank/DDBJ whole genome shotgun (WGS) entry which is preliminary data.</text>
</comment>
<dbReference type="InterPro" id="IPR000326">
    <property type="entry name" value="PAP2/HPO"/>
</dbReference>
<feature type="transmembrane region" description="Helical" evidence="1">
    <location>
        <begin position="170"/>
        <end position="189"/>
    </location>
</feature>
<dbReference type="Gene3D" id="1.20.144.10">
    <property type="entry name" value="Phosphatidic acid phosphatase type 2/haloperoxidase"/>
    <property type="match status" value="1"/>
</dbReference>
<dbReference type="AlphaFoldDB" id="A0A831TEJ7"/>
<evidence type="ECO:0000259" key="2">
    <source>
        <dbReference type="SMART" id="SM00014"/>
    </source>
</evidence>
<feature type="transmembrane region" description="Helical" evidence="1">
    <location>
        <begin position="201"/>
        <end position="218"/>
    </location>
</feature>
<dbReference type="Pfam" id="PF01569">
    <property type="entry name" value="PAP2"/>
    <property type="match status" value="1"/>
</dbReference>